<dbReference type="InterPro" id="IPR020806">
    <property type="entry name" value="PKS_PP-bd"/>
</dbReference>
<dbReference type="NCBIfam" id="TIGR01733">
    <property type="entry name" value="AA-adenyl-dom"/>
    <property type="match status" value="2"/>
</dbReference>
<dbReference type="FunFam" id="3.30.300.30:FF:000010">
    <property type="entry name" value="Enterobactin synthetase component F"/>
    <property type="match status" value="1"/>
</dbReference>
<dbReference type="InterPro" id="IPR042099">
    <property type="entry name" value="ANL_N_sf"/>
</dbReference>
<dbReference type="InterPro" id="IPR020845">
    <property type="entry name" value="AMP-binding_CS"/>
</dbReference>
<dbReference type="Gene3D" id="3.30.559.10">
    <property type="entry name" value="Chloramphenicol acetyltransferase-like domain"/>
    <property type="match status" value="1"/>
</dbReference>
<dbReference type="InterPro" id="IPR025110">
    <property type="entry name" value="AMP-bd_C"/>
</dbReference>
<protein>
    <submittedName>
        <fullName evidence="7">Amino acid adenylation domain-containing protein</fullName>
    </submittedName>
</protein>
<dbReference type="SUPFAM" id="SSF47336">
    <property type="entry name" value="ACP-like"/>
    <property type="match status" value="2"/>
</dbReference>
<comment type="similarity">
    <text evidence="2">Belongs to the ATP-dependent AMP-binding enzyme family.</text>
</comment>
<dbReference type="InterPro" id="IPR023213">
    <property type="entry name" value="CAT-like_dom_sf"/>
</dbReference>
<dbReference type="GO" id="GO:0044550">
    <property type="term" value="P:secondary metabolite biosynthetic process"/>
    <property type="evidence" value="ECO:0007669"/>
    <property type="project" value="UniProtKB-ARBA"/>
</dbReference>
<dbReference type="Pfam" id="PF00668">
    <property type="entry name" value="Condensation"/>
    <property type="match status" value="1"/>
</dbReference>
<dbReference type="PANTHER" id="PTHR45527">
    <property type="entry name" value="NONRIBOSOMAL PEPTIDE SYNTHETASE"/>
    <property type="match status" value="1"/>
</dbReference>
<dbReference type="GO" id="GO:0017000">
    <property type="term" value="P:antibiotic biosynthetic process"/>
    <property type="evidence" value="ECO:0007669"/>
    <property type="project" value="UniProtKB-ARBA"/>
</dbReference>
<dbReference type="HOGENOM" id="CLU_000022_0_8_11"/>
<dbReference type="SUPFAM" id="SSF52777">
    <property type="entry name" value="CoA-dependent acyltransferases"/>
    <property type="match status" value="2"/>
</dbReference>
<evidence type="ECO:0000256" key="3">
    <source>
        <dbReference type="ARBA" id="ARBA00022450"/>
    </source>
</evidence>
<proteinExistence type="inferred from homology"/>
<evidence type="ECO:0000259" key="6">
    <source>
        <dbReference type="PROSITE" id="PS50075"/>
    </source>
</evidence>
<dbReference type="PATRIC" id="fig|749414.3.peg.1401"/>
<feature type="region of interest" description="Disordered" evidence="5">
    <location>
        <begin position="851"/>
        <end position="876"/>
    </location>
</feature>
<dbReference type="InterPro" id="IPR001242">
    <property type="entry name" value="Condensation_dom"/>
</dbReference>
<dbReference type="InterPro" id="IPR000873">
    <property type="entry name" value="AMP-dep_synth/lig_dom"/>
</dbReference>
<dbReference type="Gene3D" id="2.30.38.10">
    <property type="entry name" value="Luciferase, Domain 3"/>
    <property type="match status" value="1"/>
</dbReference>
<feature type="domain" description="Carrier" evidence="6">
    <location>
        <begin position="1633"/>
        <end position="1708"/>
    </location>
</feature>
<dbReference type="Pfam" id="PF13193">
    <property type="entry name" value="AMP-binding_C"/>
    <property type="match status" value="2"/>
</dbReference>
<feature type="domain" description="Carrier" evidence="6">
    <location>
        <begin position="521"/>
        <end position="595"/>
    </location>
</feature>
<evidence type="ECO:0000256" key="2">
    <source>
        <dbReference type="ARBA" id="ARBA00006432"/>
    </source>
</evidence>
<comment type="cofactor">
    <cofactor evidence="1">
        <name>pantetheine 4'-phosphate</name>
        <dbReference type="ChEBI" id="CHEBI:47942"/>
    </cofactor>
</comment>
<dbReference type="InterPro" id="IPR045851">
    <property type="entry name" value="AMP-bd_C_sf"/>
</dbReference>
<dbReference type="Gene3D" id="3.40.50.12780">
    <property type="entry name" value="N-terminal domain of ligase-like"/>
    <property type="match status" value="1"/>
</dbReference>
<keyword evidence="4" id="KW-0597">Phosphoprotein</keyword>
<dbReference type="PROSITE" id="PS50075">
    <property type="entry name" value="CARRIER"/>
    <property type="match status" value="2"/>
</dbReference>
<organism evidence="7 8">
    <name type="scientific">Streptomyces bingchenggensis (strain BCW-1)</name>
    <dbReference type="NCBI Taxonomy" id="749414"/>
    <lineage>
        <taxon>Bacteria</taxon>
        <taxon>Bacillati</taxon>
        <taxon>Actinomycetota</taxon>
        <taxon>Actinomycetes</taxon>
        <taxon>Kitasatosporales</taxon>
        <taxon>Streptomycetaceae</taxon>
        <taxon>Streptomyces</taxon>
    </lineage>
</organism>
<dbReference type="KEGG" id="sbh:SBI_01365"/>
<dbReference type="Pfam" id="PF00550">
    <property type="entry name" value="PP-binding"/>
    <property type="match status" value="2"/>
</dbReference>
<dbReference type="Gene3D" id="3.30.300.30">
    <property type="match status" value="2"/>
</dbReference>
<feature type="region of interest" description="Disordered" evidence="5">
    <location>
        <begin position="1235"/>
        <end position="1264"/>
    </location>
</feature>
<dbReference type="FunFam" id="3.30.300.30:FF:000015">
    <property type="entry name" value="Nonribosomal peptide synthase SidD"/>
    <property type="match status" value="1"/>
</dbReference>
<dbReference type="CDD" id="cd19543">
    <property type="entry name" value="DCL_NRPS"/>
    <property type="match status" value="1"/>
</dbReference>
<dbReference type="SMART" id="SM00823">
    <property type="entry name" value="PKS_PP"/>
    <property type="match status" value="2"/>
</dbReference>
<dbReference type="Gene3D" id="3.30.559.30">
    <property type="entry name" value="Nonribosomal peptide synthetase, condensation domain"/>
    <property type="match status" value="1"/>
</dbReference>
<dbReference type="FunFam" id="3.40.50.12780:FF:000012">
    <property type="entry name" value="Non-ribosomal peptide synthetase"/>
    <property type="match status" value="2"/>
</dbReference>
<dbReference type="Gene3D" id="3.40.50.1820">
    <property type="entry name" value="alpha/beta hydrolase"/>
    <property type="match status" value="2"/>
</dbReference>
<dbReference type="PANTHER" id="PTHR45527:SF1">
    <property type="entry name" value="FATTY ACID SYNTHASE"/>
    <property type="match status" value="1"/>
</dbReference>
<evidence type="ECO:0000256" key="4">
    <source>
        <dbReference type="ARBA" id="ARBA00022553"/>
    </source>
</evidence>
<sequence length="1722" mass="181985">MIPELFGRQVAARPGSVALVCGGESVSYGELDARANRLARVLVDRGVGPESVVGVALPRSPEWVVAVLAVVKAGGAYLPVDPDYPAERIGFMVTDSGARMMVGNTATAGELPRLAVPVLRLDDPRTATEVAHADPAPLRDADRRAPLSVANTAYVIYTSGSTGRPKGVAVTHAGLDGLLATQVERLAVTSESRVLQFASPSFDASVWELTTALLSGAVLVLADREALAPGEPLVGTVAGYGVTHVLLPPPVLASLPAGSLSSVRTLVVGGAASSADLVAAWAPGRRMVNAYGPTETTVIASMSGPLTSDGRTPPIGGPVTGTRLHVLDDELRPVPPGEDGELYVSGPGLARGYLGRSGLTAARFVACPFGAPGERMYRTGDVVARTPDGELVFRGRADNQVKIRGFRIEPGEIEAVLESHPAVAHAVVVARETPAGPRLVGYVVPRRTVEGGHAQDLPYGEIDLTHGVAAADLRTYAARRVPDHMVPSAIEVLEALPLTASGKVDRAELPDPVFTRGAYRAPRTAAEVALADTFAELLGLDRAGADDDFFALGGDSIQAIRAVTLARERGVEVSPRQIFEHRTVAELAEAVAAGSRRDGARRPLEDVTALEALAAHAARPGAGGLTPSDTPLVPVEQGEIEEWERRYPGLEDIWPLTPLQSGLLFHTLSDKTAFDPYRVQCVLHLSGPVDPARLRAAGQTLLDRHAALRTAFVFKASGALVQLVLDGVRLPWREADLSGLGDAEREAAVDRFLADDLGVPFAPATPPLLRLALLKLGEDRSELVLTAHHAVFDGWSLPLMTQDLLRLYAADEADAVARPRAGGYRDFLAWLSRQDRDASARAWAEELDGLDGPTTLAPGAAPGASATGKDGIGKDAAGKDANGVGQVPVELSAPETAKLSRRAAELGVTVNTVVQGAWGVLCGQLTGRQEVVFGATVSGRPPALPDVDTTVGMFLNTVPVRVRCAPGDSLAGLLTELQRRQAALLDHHHVALTDIQRMTDLNPLFDTCVAFESFPVDRAGIAEASEAAGISATGIRLVTTTHYPLTVMAMADTDARVRLTLQYQRNVFDRGAAEGVAARFARILRQIAADPGHRVGALEVLDAAELDHVLRERNDTAVATPDFTIPGLFARQAAATPDAVAVWSDERSLTYRELDALSSRFAQVLARRGVAAESVVAVALPRSARMVAVLLAVAKTGGAYLPVDPGYPAERIAFLLTDARPVVLVTDAEHATRLPDGDCPTVRVEELDPASGGAGDPAPGPEPASHPGQLAYVIYTSGSTGVPKGVGIPHRAVVDLALDRRWRTGAQERVLLHSPLMFDASVWEVWIPLLGGGQVVVAPPGALDPGALAAQVAERGLTSVFLTTALFNLLVREDARALAGLREVWTGGERVSPSAFQRALESCPDTAFVHVYGPTETTVYATSHPLAALERVGDDIPIGLPLDNTCAYVLDGALRPVPQGVAGELYLAGSGLARGYVRRAGLTAERFVACPFGRPGERMYRTGDLVRWNTSGRIEYLGRSDGQVKIRGFRIEPGEVEAALASHPAVAQAAVIAQDTHDAANTKRLVGYVVPAGPDAVSLDALRGHLTRRLPDFMVPSAFVVLDRLPLTPNGKLDRKALPAPAFTGSGYRPPRPPRSPREGVLCRVYAEVLGLERVGIDDNFFACGGHSLLATQLMGRIRATLGLDVPVGTILEFPSVAALAPELDKFSKTSRPSLRRMKVKE</sequence>
<dbReference type="InterPro" id="IPR010071">
    <property type="entry name" value="AA_adenyl_dom"/>
</dbReference>
<dbReference type="CDD" id="cd12117">
    <property type="entry name" value="A_NRPS_Srf_like"/>
    <property type="match status" value="1"/>
</dbReference>
<gene>
    <name evidence="7" type="primary">nrps4-1</name>
    <name evidence="7" type="ordered locus">SBI_01365</name>
</gene>
<dbReference type="FunFam" id="1.10.1200.10:FF:000005">
    <property type="entry name" value="Nonribosomal peptide synthetase 1"/>
    <property type="match status" value="2"/>
</dbReference>
<keyword evidence="8" id="KW-1185">Reference proteome</keyword>
<keyword evidence="3" id="KW-0596">Phosphopantetheine</keyword>
<dbReference type="Proteomes" id="UP000000377">
    <property type="component" value="Chromosome"/>
</dbReference>
<evidence type="ECO:0000256" key="1">
    <source>
        <dbReference type="ARBA" id="ARBA00001957"/>
    </source>
</evidence>
<dbReference type="EMBL" id="CP002047">
    <property type="protein sequence ID" value="ADI04486.1"/>
    <property type="molecule type" value="Genomic_DNA"/>
</dbReference>
<evidence type="ECO:0000313" key="7">
    <source>
        <dbReference type="EMBL" id="ADI04486.1"/>
    </source>
</evidence>
<accession>D7CBZ1</accession>
<dbReference type="SUPFAM" id="SSF56801">
    <property type="entry name" value="Acetyl-CoA synthetase-like"/>
    <property type="match status" value="2"/>
</dbReference>
<dbReference type="InterPro" id="IPR036736">
    <property type="entry name" value="ACP-like_sf"/>
</dbReference>
<name>D7CBZ1_STRBB</name>
<dbReference type="GO" id="GO:0031177">
    <property type="term" value="F:phosphopantetheine binding"/>
    <property type="evidence" value="ECO:0007669"/>
    <property type="project" value="InterPro"/>
</dbReference>
<dbReference type="InterPro" id="IPR009081">
    <property type="entry name" value="PP-bd_ACP"/>
</dbReference>
<evidence type="ECO:0000313" key="8">
    <source>
        <dbReference type="Proteomes" id="UP000000377"/>
    </source>
</evidence>
<dbReference type="PROSITE" id="PS00455">
    <property type="entry name" value="AMP_BINDING"/>
    <property type="match status" value="2"/>
</dbReference>
<dbReference type="Pfam" id="PF00501">
    <property type="entry name" value="AMP-binding"/>
    <property type="match status" value="2"/>
</dbReference>
<dbReference type="InterPro" id="IPR029058">
    <property type="entry name" value="AB_hydrolase_fold"/>
</dbReference>
<evidence type="ECO:0000256" key="5">
    <source>
        <dbReference type="SAM" id="MobiDB-lite"/>
    </source>
</evidence>
<dbReference type="PROSITE" id="PS00012">
    <property type="entry name" value="PHOSPHOPANTETHEINE"/>
    <property type="match status" value="1"/>
</dbReference>
<dbReference type="FunFam" id="2.30.38.10:FF:000001">
    <property type="entry name" value="Non-ribosomal peptide synthetase PvdI"/>
    <property type="match status" value="2"/>
</dbReference>
<reference evidence="7 8" key="1">
    <citation type="journal article" date="2010" name="J. Bacteriol.">
        <title>Genome sequence of the milbemycin-producing bacterium Streptomyces bingchenggensis.</title>
        <authorList>
            <person name="Wang X.J."/>
            <person name="Yan Y.J."/>
            <person name="Zhang B."/>
            <person name="An J."/>
            <person name="Wang J.J."/>
            <person name="Tian J."/>
            <person name="Jiang L."/>
            <person name="Chen Y.H."/>
            <person name="Huang S.X."/>
            <person name="Yin M."/>
            <person name="Zhang J."/>
            <person name="Gao A.L."/>
            <person name="Liu C.X."/>
            <person name="Zhu Z.X."/>
            <person name="Xiang W.S."/>
        </authorList>
    </citation>
    <scope>NUCLEOTIDE SEQUENCE [LARGE SCALE GENOMIC DNA]</scope>
    <source>
        <strain evidence="7 8">BCW-1</strain>
    </source>
</reference>
<dbReference type="GO" id="GO:0003824">
    <property type="term" value="F:catalytic activity"/>
    <property type="evidence" value="ECO:0007669"/>
    <property type="project" value="InterPro"/>
</dbReference>
<dbReference type="InterPro" id="IPR006162">
    <property type="entry name" value="Ppantetheine_attach_site"/>
</dbReference>
<feature type="compositionally biased region" description="Low complexity" evidence="5">
    <location>
        <begin position="852"/>
        <end position="869"/>
    </location>
</feature>
<dbReference type="FunFam" id="3.40.50.980:FF:000001">
    <property type="entry name" value="Non-ribosomal peptide synthetase"/>
    <property type="match status" value="2"/>
</dbReference>
<dbReference type="GO" id="GO:0005829">
    <property type="term" value="C:cytosol"/>
    <property type="evidence" value="ECO:0007669"/>
    <property type="project" value="TreeGrafter"/>
</dbReference>
<dbReference type="GO" id="GO:0043041">
    <property type="term" value="P:amino acid activation for nonribosomal peptide biosynthetic process"/>
    <property type="evidence" value="ECO:0007669"/>
    <property type="project" value="TreeGrafter"/>
</dbReference>
<dbReference type="GO" id="GO:0008610">
    <property type="term" value="P:lipid biosynthetic process"/>
    <property type="evidence" value="ECO:0007669"/>
    <property type="project" value="UniProtKB-ARBA"/>
</dbReference>
<dbReference type="STRING" id="749414.SBI_01365"/>
<dbReference type="eggNOG" id="COG1020">
    <property type="taxonomic scope" value="Bacteria"/>
</dbReference>
<dbReference type="Gene3D" id="3.40.50.980">
    <property type="match status" value="2"/>
</dbReference>